<dbReference type="Pfam" id="PF14300">
    <property type="entry name" value="DMP19"/>
    <property type="match status" value="1"/>
</dbReference>
<keyword evidence="3" id="KW-1185">Reference proteome</keyword>
<evidence type="ECO:0000313" key="2">
    <source>
        <dbReference type="EMBL" id="TLD72238.1"/>
    </source>
</evidence>
<dbReference type="InterPro" id="IPR025402">
    <property type="entry name" value="DMP19_C"/>
</dbReference>
<reference evidence="2 3" key="1">
    <citation type="submission" date="2019-05" db="EMBL/GenBank/DDBJ databases">
        <title>Verrucobacter flavum gen. nov., sp. nov. a new member of the family Verrucomicrobiaceae.</title>
        <authorList>
            <person name="Szuroczki S."/>
            <person name="Abbaszade G."/>
            <person name="Szabo A."/>
            <person name="Felfoldi T."/>
            <person name="Schumann P."/>
            <person name="Boka K."/>
            <person name="Keki Z."/>
            <person name="Toumi M."/>
            <person name="Toth E."/>
        </authorList>
    </citation>
    <scope>NUCLEOTIDE SEQUENCE [LARGE SCALE GENOMIC DNA]</scope>
    <source>
        <strain evidence="2 3">MG-N-17</strain>
    </source>
</reference>
<dbReference type="EMBL" id="VAUV01000002">
    <property type="protein sequence ID" value="TLD72238.1"/>
    <property type="molecule type" value="Genomic_DNA"/>
</dbReference>
<dbReference type="OrthoDB" id="179529at2"/>
<sequence length="432" mass="49034">MLNVLAAKFRCIGVALVSATSIWLTCLTFAETPSIRLREILAGFDEREVLDNGDNASTLAHMRWLETERGKHDLAFLIENSDQISPFVRAELAMELGRTGSTLVIPLVKQVLEDKENGKLALAGVFYACNLNQANQEFRKALAPSVIPWIGNDQLPDLDSAIGLLVCMDEKLARETLVNDKYLFPDARHVRAVLHFFNKECLSIPLNFVESLITHWIEKGNKYDSYYRDRNGLKEAIHALAFHQPQRALEMTEQLVQQSPGLSEAYSEVVLAACGFTKLYQVLCEYEDDAKRFDELPESAKVFFSVTFFEAAHFYGGIAQAFGGPSGNYLLWVRKGYAEIGEPWNVEWLDFMCRPFGIGGPSKDRERRNQQMMSMTPSFWDQEDELKAAYEEKTKDREIEIKFCTKWALSKFALKHVEVLKHVIASNPVQSP</sequence>
<evidence type="ECO:0000259" key="1">
    <source>
        <dbReference type="Pfam" id="PF14300"/>
    </source>
</evidence>
<name>A0A5R8KIT6_9BACT</name>
<proteinExistence type="predicted"/>
<gene>
    <name evidence="2" type="ORF">FEM03_02455</name>
</gene>
<organism evidence="2 3">
    <name type="scientific">Phragmitibacter flavus</name>
    <dbReference type="NCBI Taxonomy" id="2576071"/>
    <lineage>
        <taxon>Bacteria</taxon>
        <taxon>Pseudomonadati</taxon>
        <taxon>Verrucomicrobiota</taxon>
        <taxon>Verrucomicrobiia</taxon>
        <taxon>Verrucomicrobiales</taxon>
        <taxon>Verrucomicrobiaceae</taxon>
        <taxon>Phragmitibacter</taxon>
    </lineage>
</organism>
<evidence type="ECO:0000313" key="3">
    <source>
        <dbReference type="Proteomes" id="UP000306196"/>
    </source>
</evidence>
<dbReference type="Proteomes" id="UP000306196">
    <property type="component" value="Unassembled WGS sequence"/>
</dbReference>
<feature type="domain" description="DNA mimic protein DMP19 C-terminal" evidence="1">
    <location>
        <begin position="294"/>
        <end position="407"/>
    </location>
</feature>
<comment type="caution">
    <text evidence="2">The sequence shown here is derived from an EMBL/GenBank/DDBJ whole genome shotgun (WGS) entry which is preliminary data.</text>
</comment>
<protein>
    <recommendedName>
        <fullName evidence="1">DNA mimic protein DMP19 C-terminal domain-containing protein</fullName>
    </recommendedName>
</protein>
<dbReference type="RefSeq" id="WP_138084593.1">
    <property type="nucleotide sequence ID" value="NZ_VAUV01000002.1"/>
</dbReference>
<dbReference type="AlphaFoldDB" id="A0A5R8KIT6"/>
<accession>A0A5R8KIT6</accession>